<dbReference type="Pfam" id="PF02786">
    <property type="entry name" value="CPSase_L_D2"/>
    <property type="match status" value="1"/>
</dbReference>
<organism evidence="11 12">
    <name type="scientific">Pajaroellobacter abortibovis</name>
    <dbReference type="NCBI Taxonomy" id="1882918"/>
    <lineage>
        <taxon>Bacteria</taxon>
        <taxon>Pseudomonadati</taxon>
        <taxon>Myxococcota</taxon>
        <taxon>Polyangia</taxon>
        <taxon>Polyangiales</taxon>
        <taxon>Polyangiaceae</taxon>
    </lineage>
</organism>
<dbReference type="Gene3D" id="3.30.470.20">
    <property type="entry name" value="ATP-grasp fold, B domain"/>
    <property type="match status" value="1"/>
</dbReference>
<dbReference type="InterPro" id="IPR011054">
    <property type="entry name" value="Rudment_hybrid_motif"/>
</dbReference>
<keyword evidence="6" id="KW-0092">Biotin</keyword>
<keyword evidence="12" id="KW-1185">Reference proteome</keyword>
<proteinExistence type="predicted"/>
<dbReference type="RefSeq" id="WP_075276700.1">
    <property type="nucleotide sequence ID" value="NZ_CP016908.1"/>
</dbReference>
<comment type="catalytic activity">
    <reaction evidence="7">
        <text>N(6)-biotinyl-L-lysyl-[protein] + hydrogencarbonate + ATP = N(6)-carboxybiotinyl-L-lysyl-[protein] + ADP + phosphate + H(+)</text>
        <dbReference type="Rhea" id="RHEA:13501"/>
        <dbReference type="Rhea" id="RHEA-COMP:10505"/>
        <dbReference type="Rhea" id="RHEA-COMP:10506"/>
        <dbReference type="ChEBI" id="CHEBI:15378"/>
        <dbReference type="ChEBI" id="CHEBI:17544"/>
        <dbReference type="ChEBI" id="CHEBI:30616"/>
        <dbReference type="ChEBI" id="CHEBI:43474"/>
        <dbReference type="ChEBI" id="CHEBI:83144"/>
        <dbReference type="ChEBI" id="CHEBI:83145"/>
        <dbReference type="ChEBI" id="CHEBI:456216"/>
        <dbReference type="EC" id="6.3.4.14"/>
    </reaction>
</comment>
<accession>A0A1L6MWX2</accession>
<dbReference type="SUPFAM" id="SSF56059">
    <property type="entry name" value="Glutathione synthetase ATP-binding domain-like"/>
    <property type="match status" value="1"/>
</dbReference>
<dbReference type="EC" id="6.3.4.14" evidence="2"/>
<dbReference type="GO" id="GO:0046872">
    <property type="term" value="F:metal ion binding"/>
    <property type="evidence" value="ECO:0007669"/>
    <property type="project" value="InterPro"/>
</dbReference>
<evidence type="ECO:0000256" key="6">
    <source>
        <dbReference type="ARBA" id="ARBA00023267"/>
    </source>
</evidence>
<dbReference type="SMART" id="SM00878">
    <property type="entry name" value="Biotin_carb_C"/>
    <property type="match status" value="1"/>
</dbReference>
<dbReference type="InterPro" id="IPR005479">
    <property type="entry name" value="CPAse_ATP-bd"/>
</dbReference>
<evidence type="ECO:0000256" key="7">
    <source>
        <dbReference type="ARBA" id="ARBA00048600"/>
    </source>
</evidence>
<dbReference type="PROSITE" id="PS50979">
    <property type="entry name" value="BC"/>
    <property type="match status" value="1"/>
</dbReference>
<dbReference type="PANTHER" id="PTHR48095:SF2">
    <property type="entry name" value="BIOTIN CARBOXYLASE, CHLOROPLASTIC"/>
    <property type="match status" value="1"/>
</dbReference>
<dbReference type="PANTHER" id="PTHR48095">
    <property type="entry name" value="PYRUVATE CARBOXYLASE SUBUNIT A"/>
    <property type="match status" value="1"/>
</dbReference>
<dbReference type="PROSITE" id="PS00866">
    <property type="entry name" value="CPSASE_1"/>
    <property type="match status" value="1"/>
</dbReference>
<dbReference type="SUPFAM" id="SSF52440">
    <property type="entry name" value="PreATP-grasp domain"/>
    <property type="match status" value="1"/>
</dbReference>
<comment type="function">
    <text evidence="1">This protein is a component of the acetyl coenzyme A carboxylase complex; first, biotin carboxylase catalyzes the carboxylation of the carrier protein and then the transcarboxylase transfers the carboxyl group to form malonyl-CoA.</text>
</comment>
<evidence type="ECO:0000256" key="4">
    <source>
        <dbReference type="ARBA" id="ARBA00022741"/>
    </source>
</evidence>
<dbReference type="NCBIfam" id="NF006367">
    <property type="entry name" value="PRK08591.1"/>
    <property type="match status" value="1"/>
</dbReference>
<keyword evidence="4 8" id="KW-0547">Nucleotide-binding</keyword>
<dbReference type="InterPro" id="IPR051602">
    <property type="entry name" value="ACC_Biotin_Carboxylase"/>
</dbReference>
<keyword evidence="3" id="KW-0436">Ligase</keyword>
<dbReference type="Proteomes" id="UP000185544">
    <property type="component" value="Chromosome"/>
</dbReference>
<evidence type="ECO:0000313" key="11">
    <source>
        <dbReference type="EMBL" id="APS00034.1"/>
    </source>
</evidence>
<dbReference type="FunFam" id="3.40.50.20:FF:000010">
    <property type="entry name" value="Propionyl-CoA carboxylase subunit alpha"/>
    <property type="match status" value="1"/>
</dbReference>
<dbReference type="GO" id="GO:0004075">
    <property type="term" value="F:biotin carboxylase activity"/>
    <property type="evidence" value="ECO:0007669"/>
    <property type="project" value="UniProtKB-EC"/>
</dbReference>
<feature type="domain" description="ATP-grasp" evidence="9">
    <location>
        <begin position="120"/>
        <end position="316"/>
    </location>
</feature>
<gene>
    <name evidence="11" type="ORF">BCY86_04555</name>
</gene>
<dbReference type="PROSITE" id="PS00867">
    <property type="entry name" value="CPSASE_2"/>
    <property type="match status" value="1"/>
</dbReference>
<feature type="domain" description="Biotin carboxylation" evidence="10">
    <location>
        <begin position="1"/>
        <end position="445"/>
    </location>
</feature>
<evidence type="ECO:0000256" key="5">
    <source>
        <dbReference type="ARBA" id="ARBA00022840"/>
    </source>
</evidence>
<evidence type="ECO:0000259" key="9">
    <source>
        <dbReference type="PROSITE" id="PS50975"/>
    </source>
</evidence>
<evidence type="ECO:0000259" key="10">
    <source>
        <dbReference type="PROSITE" id="PS50979"/>
    </source>
</evidence>
<dbReference type="EMBL" id="CP016908">
    <property type="protein sequence ID" value="APS00034.1"/>
    <property type="molecule type" value="Genomic_DNA"/>
</dbReference>
<evidence type="ECO:0000313" key="12">
    <source>
        <dbReference type="Proteomes" id="UP000185544"/>
    </source>
</evidence>
<dbReference type="AlphaFoldDB" id="A0A1L6MWX2"/>
<dbReference type="InterPro" id="IPR011761">
    <property type="entry name" value="ATP-grasp"/>
</dbReference>
<protein>
    <recommendedName>
        <fullName evidence="2">biotin carboxylase</fullName>
        <ecNumber evidence="2">6.3.4.14</ecNumber>
    </recommendedName>
</protein>
<sequence length="447" mass="49182">MFYKILIANRGEVAVRILGACRELGIKTVAVYSEADAHALHVRLADEAVCIGPGAAAQSYLNIPSIMSAAEVTGAEAVHPGYGFLSENAHFAEICAKCGVTFIGPSPDAMHTWGDKVTARRNAERLGLPLLPGSQVLESAHHAIEEANRIGFPVLLKAAGGGGGRGMRVVRTAAQMEDAFASASREAEIGFKNPSLYVERLIEYPKHIEFQIIADRHQGIWVLGERECSLQRRHQKVMEEATSPVMTSENRQQMTNQILKALNSTSYESLGTLEFVMDEDQKLYFLEMNTRLQVEHPVTELVTGLDLVALQIRIAAGEKLNLSEIVSSSFQGHAIECRINAEDPKTFLPSPGFIEECFLPGGIGIRVDSGVCGGWRVPPYYDSLLAKLIVHAPTRQEAIIRMRRALSECSIRGIRTNIELHQRLLEMEEVIEGRMTTRTIENLLAKG</sequence>
<keyword evidence="5 8" id="KW-0067">ATP-binding</keyword>
<dbReference type="InterPro" id="IPR011764">
    <property type="entry name" value="Biotin_carboxylation_dom"/>
</dbReference>
<name>A0A1L6MWX2_9BACT</name>
<evidence type="ECO:0000256" key="3">
    <source>
        <dbReference type="ARBA" id="ARBA00022598"/>
    </source>
</evidence>
<dbReference type="GO" id="GO:0005524">
    <property type="term" value="F:ATP binding"/>
    <property type="evidence" value="ECO:0007669"/>
    <property type="project" value="UniProtKB-UniRule"/>
</dbReference>
<dbReference type="PROSITE" id="PS50975">
    <property type="entry name" value="ATP_GRASP"/>
    <property type="match status" value="1"/>
</dbReference>
<dbReference type="Pfam" id="PF02785">
    <property type="entry name" value="Biotin_carb_C"/>
    <property type="match status" value="1"/>
</dbReference>
<evidence type="ECO:0000256" key="1">
    <source>
        <dbReference type="ARBA" id="ARBA00003761"/>
    </source>
</evidence>
<dbReference type="STRING" id="1882918.BCY86_04555"/>
<dbReference type="SUPFAM" id="SSF51246">
    <property type="entry name" value="Rudiment single hybrid motif"/>
    <property type="match status" value="1"/>
</dbReference>
<dbReference type="Pfam" id="PF00289">
    <property type="entry name" value="Biotin_carb_N"/>
    <property type="match status" value="1"/>
</dbReference>
<dbReference type="KEGG" id="pabo:BCY86_04555"/>
<evidence type="ECO:0000256" key="2">
    <source>
        <dbReference type="ARBA" id="ARBA00013263"/>
    </source>
</evidence>
<dbReference type="FunFam" id="3.30.1490.20:FF:000003">
    <property type="entry name" value="acetyl-CoA carboxylase isoform X1"/>
    <property type="match status" value="1"/>
</dbReference>
<dbReference type="InterPro" id="IPR016185">
    <property type="entry name" value="PreATP-grasp_dom_sf"/>
</dbReference>
<reference evidence="11 12" key="1">
    <citation type="submission" date="2016-08" db="EMBL/GenBank/DDBJ databases">
        <title>Identification and validation of antigenic proteins from Pajaroellobacter abortibovis using de-novo genome sequence assembly and reverse vaccinology.</title>
        <authorList>
            <person name="Welly B.T."/>
            <person name="Miller M.R."/>
            <person name="Stott J.L."/>
            <person name="Blanchard M.T."/>
            <person name="Islas-Trejo A.D."/>
            <person name="O'Rourke S.M."/>
            <person name="Young A.E."/>
            <person name="Medrano J.F."/>
            <person name="Van Eenennaam A.L."/>
        </authorList>
    </citation>
    <scope>NUCLEOTIDE SEQUENCE [LARGE SCALE GENOMIC DNA]</scope>
    <source>
        <strain evidence="11 12">BTF92-0548A/99-0131</strain>
    </source>
</reference>
<dbReference type="InterPro" id="IPR005481">
    <property type="entry name" value="BC-like_N"/>
</dbReference>
<evidence type="ECO:0000256" key="8">
    <source>
        <dbReference type="PROSITE-ProRule" id="PRU00409"/>
    </source>
</evidence>
<dbReference type="InterPro" id="IPR005482">
    <property type="entry name" value="Biotin_COase_C"/>
</dbReference>
<dbReference type="OrthoDB" id="9769961at2"/>